<feature type="compositionally biased region" description="Basic and acidic residues" evidence="2">
    <location>
        <begin position="179"/>
        <end position="189"/>
    </location>
</feature>
<evidence type="ECO:0000259" key="3">
    <source>
        <dbReference type="Pfam" id="PF21712"/>
    </source>
</evidence>
<evidence type="ECO:0000313" key="4">
    <source>
        <dbReference type="EMBL" id="KAG5282043.1"/>
    </source>
</evidence>
<dbReference type="Proteomes" id="UP000823561">
    <property type="component" value="Chromosome 4"/>
</dbReference>
<protein>
    <recommendedName>
        <fullName evidence="3">Ras association domain-containing protein</fullName>
    </recommendedName>
</protein>
<organism evidence="4 5">
    <name type="scientific">Alosa alosa</name>
    <name type="common">allis shad</name>
    <dbReference type="NCBI Taxonomy" id="278164"/>
    <lineage>
        <taxon>Eukaryota</taxon>
        <taxon>Metazoa</taxon>
        <taxon>Chordata</taxon>
        <taxon>Craniata</taxon>
        <taxon>Vertebrata</taxon>
        <taxon>Euteleostomi</taxon>
        <taxon>Actinopterygii</taxon>
        <taxon>Neopterygii</taxon>
        <taxon>Teleostei</taxon>
        <taxon>Clupei</taxon>
        <taxon>Clupeiformes</taxon>
        <taxon>Clupeoidei</taxon>
        <taxon>Clupeidae</taxon>
        <taxon>Alosa</taxon>
    </lineage>
</organism>
<sequence length="520" mass="58093">MEIKVSVDGIPRVVCGITEQTTCQEVVIALAQALGRTGRYTLKEKFKEYERNVTPEERLLESLRKYGEQVREVQLTLHHNGPSLGEAGPGVNTVQLRGGRYQSGGGAQLRRAHIGHGHRASEGRSLNRQSLPPLSRLRFHSDSAAEEPKKPKRKSLTLMEEARGWLESLGRSGKQQSGLRDKAKGRDDNSCGGTSSDRGNRLSQSIFDPTAQVIPPLPLPQGRNRRERGQAYELPKVISCLGTQSSEDQVADKKRGAEAKAQKSKKKGLQANLPFLRVEELHIKANQEVEDEKEELRKLILRQQSSLLELQTQVDTTDGQISELEEQQAEEYAAQQSAEAQLCLLEEEAEQLDFWENELKAEVVFERDLLQQFLELKKAAAECKAKLQEYQRKLEGLDLSSSLANLFPQSEVCPKQDGATERPNSHTSHSTVQHAVRNTEIGEHTCPKQNVEKSEGPPVATKPPRVFVAPVQATDSRMSERSQLREWWARWSAGQGSTAGTKPKAFHRSEITIQLNSTRV</sequence>
<evidence type="ECO:0000256" key="2">
    <source>
        <dbReference type="SAM" id="MobiDB-lite"/>
    </source>
</evidence>
<feature type="coiled-coil region" evidence="1">
    <location>
        <begin position="279"/>
        <end position="400"/>
    </location>
</feature>
<feature type="region of interest" description="Disordered" evidence="2">
    <location>
        <begin position="245"/>
        <end position="266"/>
    </location>
</feature>
<dbReference type="InterPro" id="IPR029071">
    <property type="entry name" value="Ubiquitin-like_domsf"/>
</dbReference>
<dbReference type="PANTHER" id="PTHR15286">
    <property type="entry name" value="RAS-ASSOCIATING DOMAIN CONTAINING PROTEIN"/>
    <property type="match status" value="1"/>
</dbReference>
<dbReference type="PANTHER" id="PTHR15286:SF16">
    <property type="entry name" value="RAS ASSOCIATION DOMAIN-CONTAINING PROTEIN 8"/>
    <property type="match status" value="1"/>
</dbReference>
<keyword evidence="5" id="KW-1185">Reference proteome</keyword>
<name>A0AAV6H464_9TELE</name>
<keyword evidence="1" id="KW-0175">Coiled coil</keyword>
<comment type="caution">
    <text evidence="4">The sequence shown here is derived from an EMBL/GenBank/DDBJ whole genome shotgun (WGS) entry which is preliminary data.</text>
</comment>
<dbReference type="Pfam" id="PF21712">
    <property type="entry name" value="RASSF8-10_RA"/>
    <property type="match status" value="1"/>
</dbReference>
<evidence type="ECO:0000313" key="5">
    <source>
        <dbReference type="Proteomes" id="UP000823561"/>
    </source>
</evidence>
<dbReference type="EMBL" id="JADWDJ010000004">
    <property type="protein sequence ID" value="KAG5282043.1"/>
    <property type="molecule type" value="Genomic_DNA"/>
</dbReference>
<feature type="domain" description="Ras association" evidence="3">
    <location>
        <begin position="17"/>
        <end position="79"/>
    </location>
</feature>
<dbReference type="InterPro" id="IPR048945">
    <property type="entry name" value="RASSF8/10_RA"/>
</dbReference>
<feature type="compositionally biased region" description="Basic and acidic residues" evidence="2">
    <location>
        <begin position="250"/>
        <end position="261"/>
    </location>
</feature>
<dbReference type="InterPro" id="IPR033593">
    <property type="entry name" value="N-RASSF"/>
</dbReference>
<feature type="compositionally biased region" description="Basic and acidic residues" evidence="2">
    <location>
        <begin position="139"/>
        <end position="149"/>
    </location>
</feature>
<feature type="region of interest" description="Disordered" evidence="2">
    <location>
        <begin position="413"/>
        <end position="463"/>
    </location>
</feature>
<accession>A0AAV6H464</accession>
<feature type="compositionally biased region" description="Basic and acidic residues" evidence="2">
    <location>
        <begin position="440"/>
        <end position="455"/>
    </location>
</feature>
<proteinExistence type="predicted"/>
<reference evidence="4" key="1">
    <citation type="submission" date="2020-10" db="EMBL/GenBank/DDBJ databases">
        <title>Chromosome-scale genome assembly of the Allis shad, Alosa alosa.</title>
        <authorList>
            <person name="Margot Z."/>
            <person name="Christophe K."/>
            <person name="Cabau C."/>
            <person name="Louis A."/>
            <person name="Berthelot C."/>
            <person name="Parey E."/>
            <person name="Roest Crollius H."/>
            <person name="Montfort J."/>
            <person name="Robinson-Rechavi M."/>
            <person name="Bucao C."/>
            <person name="Bouchez O."/>
            <person name="Gislard M."/>
            <person name="Lluch J."/>
            <person name="Milhes M."/>
            <person name="Lampietro C."/>
            <person name="Lopez Roques C."/>
            <person name="Donnadieu C."/>
            <person name="Braasch I."/>
            <person name="Desvignes T."/>
            <person name="Postlethwait J."/>
            <person name="Bobe J."/>
            <person name="Guiguen Y."/>
        </authorList>
    </citation>
    <scope>NUCLEOTIDE SEQUENCE</scope>
    <source>
        <strain evidence="4">M-15738</strain>
        <tissue evidence="4">Blood</tissue>
    </source>
</reference>
<dbReference type="Gene3D" id="3.10.20.90">
    <property type="entry name" value="Phosphatidylinositol 3-kinase Catalytic Subunit, Chain A, domain 1"/>
    <property type="match status" value="1"/>
</dbReference>
<evidence type="ECO:0000256" key="1">
    <source>
        <dbReference type="SAM" id="Coils"/>
    </source>
</evidence>
<dbReference type="AlphaFoldDB" id="A0AAV6H464"/>
<dbReference type="SUPFAM" id="SSF54236">
    <property type="entry name" value="Ubiquitin-like"/>
    <property type="match status" value="1"/>
</dbReference>
<gene>
    <name evidence="4" type="ORF">AALO_G00051620</name>
</gene>
<feature type="region of interest" description="Disordered" evidence="2">
    <location>
        <begin position="78"/>
        <end position="224"/>
    </location>
</feature>
<feature type="compositionally biased region" description="Polar residues" evidence="2">
    <location>
        <begin position="191"/>
        <end position="207"/>
    </location>
</feature>